<protein>
    <submittedName>
        <fullName evidence="1">Uncharacterized protein</fullName>
    </submittedName>
</protein>
<accession>A0A8S5VAC1</accession>
<organism evidence="1">
    <name type="scientific">Siphoviridae sp. ct6HQ3</name>
    <dbReference type="NCBI Taxonomy" id="2825341"/>
    <lineage>
        <taxon>Viruses</taxon>
        <taxon>Duplodnaviria</taxon>
        <taxon>Heunggongvirae</taxon>
        <taxon>Uroviricota</taxon>
        <taxon>Caudoviricetes</taxon>
    </lineage>
</organism>
<sequence length="58" mass="6572">MDTKYIISAHNAQGAYCSGGFANSLTAAIKKARDQFGKGWKIEIWLYDECVKSWTIRK</sequence>
<reference evidence="1" key="1">
    <citation type="journal article" date="2021" name="Proc. Natl. Acad. Sci. U.S.A.">
        <title>A Catalog of Tens of Thousands of Viruses from Human Metagenomes Reveals Hidden Associations with Chronic Diseases.</title>
        <authorList>
            <person name="Tisza M.J."/>
            <person name="Buck C.B."/>
        </authorList>
    </citation>
    <scope>NUCLEOTIDE SEQUENCE</scope>
    <source>
        <strain evidence="1">Ct6HQ3</strain>
    </source>
</reference>
<proteinExistence type="predicted"/>
<evidence type="ECO:0000313" key="1">
    <source>
        <dbReference type="EMBL" id="DAG03668.1"/>
    </source>
</evidence>
<dbReference type="EMBL" id="BK016233">
    <property type="protein sequence ID" value="DAG03668.1"/>
    <property type="molecule type" value="Genomic_DNA"/>
</dbReference>
<name>A0A8S5VAC1_9CAUD</name>